<dbReference type="InterPro" id="IPR001763">
    <property type="entry name" value="Rhodanese-like_dom"/>
</dbReference>
<organism evidence="9 10">
    <name type="scientific">Geodia barretti</name>
    <name type="common">Barrett's horny sponge</name>
    <dbReference type="NCBI Taxonomy" id="519541"/>
    <lineage>
        <taxon>Eukaryota</taxon>
        <taxon>Metazoa</taxon>
        <taxon>Porifera</taxon>
        <taxon>Demospongiae</taxon>
        <taxon>Heteroscleromorpha</taxon>
        <taxon>Tetractinellida</taxon>
        <taxon>Astrophorina</taxon>
        <taxon>Geodiidae</taxon>
        <taxon>Geodia</taxon>
    </lineage>
</organism>
<dbReference type="SUPFAM" id="SSF52799">
    <property type="entry name" value="(Phosphotyrosine protein) phosphatases II"/>
    <property type="match status" value="1"/>
</dbReference>
<dbReference type="InterPro" id="IPR029021">
    <property type="entry name" value="Prot-tyrosine_phosphatase-like"/>
</dbReference>
<dbReference type="PROSITE" id="PS50206">
    <property type="entry name" value="RHODANESE_3"/>
    <property type="match status" value="1"/>
</dbReference>
<dbReference type="SUPFAM" id="SSF52821">
    <property type="entry name" value="Rhodanese/Cell cycle control phosphatase"/>
    <property type="match status" value="1"/>
</dbReference>
<evidence type="ECO:0000259" key="7">
    <source>
        <dbReference type="PROSITE" id="PS50056"/>
    </source>
</evidence>
<dbReference type="Pfam" id="PF00782">
    <property type="entry name" value="DSPc"/>
    <property type="match status" value="1"/>
</dbReference>
<sequence length="473" mass="51396">MIERQREMASEDGEMSTISAHDLAREIHSNQDCVVLLDCRPVFSFSSCHISGAVNINLASVMRKRFMAGKIGLPDLISSPHCKTLLQNGGSGKVVVYDESTTDPNSLSSNTTAHLVIMALSKMGNTPLLLKGGICEFGVLHPSLCEVSVTPVQRAISAGPRATTPGQRDQALDWKTAPPVFILSFLVLGSQKDAHCKQVLQEFGVKYILNVTTKCPNYHEEDKEFEYKRIAVTDTGTQKLSNTLERPLSLLVDSCVLIHCMAGISRSVTLTIAYLMSHFGLPMTSAYQYVKERRPAISPNLNFMGQLVEFENCSSTHPEGEGDGLPLRLEDFAPSLEQQEMSELMKVRSTCSGGSSKESTPEATRNTPEAGVKPSSEGPRFTLKPLTSNKRKKKRVSPRTSPRILTDEAAYLSPKKQGGGREGEGGGVDTQPAINSVSVVKSLGGTAPTVLSQLRRGSVEQAIKSFEKLHTTD</sequence>
<dbReference type="Proteomes" id="UP001174909">
    <property type="component" value="Unassembled WGS sequence"/>
</dbReference>
<proteinExistence type="inferred from homology"/>
<gene>
    <name evidence="9" type="ORF">GBAR_LOCUS15709</name>
</gene>
<dbReference type="SMART" id="SM00450">
    <property type="entry name" value="RHOD"/>
    <property type="match status" value="1"/>
</dbReference>
<dbReference type="Gene3D" id="3.40.250.10">
    <property type="entry name" value="Rhodanese-like domain"/>
    <property type="match status" value="1"/>
</dbReference>
<dbReference type="GO" id="GO:0008330">
    <property type="term" value="F:protein tyrosine/threonine phosphatase activity"/>
    <property type="evidence" value="ECO:0007669"/>
    <property type="project" value="TreeGrafter"/>
</dbReference>
<dbReference type="InterPro" id="IPR020422">
    <property type="entry name" value="TYR_PHOSPHATASE_DUAL_dom"/>
</dbReference>
<dbReference type="PANTHER" id="PTHR10159">
    <property type="entry name" value="DUAL SPECIFICITY PROTEIN PHOSPHATASE"/>
    <property type="match status" value="1"/>
</dbReference>
<dbReference type="PRINTS" id="PR01764">
    <property type="entry name" value="MAPKPHPHTASE"/>
</dbReference>
<dbReference type="InterPro" id="IPR036873">
    <property type="entry name" value="Rhodanese-like_dom_sf"/>
</dbReference>
<dbReference type="AlphaFoldDB" id="A0AA35SD27"/>
<protein>
    <recommendedName>
        <fullName evidence="2">protein-tyrosine-phosphatase</fullName>
        <ecNumber evidence="2">3.1.3.48</ecNumber>
    </recommendedName>
</protein>
<evidence type="ECO:0000313" key="9">
    <source>
        <dbReference type="EMBL" id="CAI8027464.1"/>
    </source>
</evidence>
<dbReference type="CDD" id="cd01446">
    <property type="entry name" value="DSP_MapKP"/>
    <property type="match status" value="1"/>
</dbReference>
<evidence type="ECO:0000259" key="6">
    <source>
        <dbReference type="PROSITE" id="PS50054"/>
    </source>
</evidence>
<dbReference type="PANTHER" id="PTHR10159:SF528">
    <property type="entry name" value="PUCKERED, ISOFORM A"/>
    <property type="match status" value="1"/>
</dbReference>
<evidence type="ECO:0000256" key="1">
    <source>
        <dbReference type="ARBA" id="ARBA00008601"/>
    </source>
</evidence>
<comment type="similarity">
    <text evidence="1">Belongs to the protein-tyrosine phosphatase family. Non-receptor class dual specificity subfamily.</text>
</comment>
<feature type="domain" description="Rhodanese" evidence="8">
    <location>
        <begin position="34"/>
        <end position="146"/>
    </location>
</feature>
<feature type="region of interest" description="Disordered" evidence="5">
    <location>
        <begin position="346"/>
        <end position="433"/>
    </location>
</feature>
<dbReference type="GO" id="GO:0005829">
    <property type="term" value="C:cytosol"/>
    <property type="evidence" value="ECO:0007669"/>
    <property type="project" value="TreeGrafter"/>
</dbReference>
<evidence type="ECO:0000313" key="10">
    <source>
        <dbReference type="Proteomes" id="UP001174909"/>
    </source>
</evidence>
<evidence type="ECO:0000256" key="3">
    <source>
        <dbReference type="ARBA" id="ARBA00022801"/>
    </source>
</evidence>
<dbReference type="Pfam" id="PF00581">
    <property type="entry name" value="Rhodanese"/>
    <property type="match status" value="1"/>
</dbReference>
<dbReference type="PROSITE" id="PS50056">
    <property type="entry name" value="TYR_PHOSPHATASE_2"/>
    <property type="match status" value="1"/>
</dbReference>
<keyword evidence="10" id="KW-1185">Reference proteome</keyword>
<dbReference type="GO" id="GO:0043409">
    <property type="term" value="P:negative regulation of MAPK cascade"/>
    <property type="evidence" value="ECO:0007669"/>
    <property type="project" value="TreeGrafter"/>
</dbReference>
<keyword evidence="3" id="KW-0378">Hydrolase</keyword>
<feature type="compositionally biased region" description="Polar residues" evidence="5">
    <location>
        <begin position="349"/>
        <end position="367"/>
    </location>
</feature>
<dbReference type="InterPro" id="IPR000387">
    <property type="entry name" value="Tyr_Pase_dom"/>
</dbReference>
<dbReference type="SMART" id="SM00195">
    <property type="entry name" value="DSPc"/>
    <property type="match status" value="1"/>
</dbReference>
<keyword evidence="4" id="KW-0904">Protein phosphatase</keyword>
<feature type="domain" description="Tyrosine specific protein phosphatases" evidence="7">
    <location>
        <begin position="256"/>
        <end position="297"/>
    </location>
</feature>
<evidence type="ECO:0000256" key="2">
    <source>
        <dbReference type="ARBA" id="ARBA00013064"/>
    </source>
</evidence>
<dbReference type="GO" id="GO:0017017">
    <property type="term" value="F:MAP kinase tyrosine/serine/threonine phosphatase activity"/>
    <property type="evidence" value="ECO:0007669"/>
    <property type="project" value="InterPro"/>
</dbReference>
<dbReference type="PROSITE" id="PS50054">
    <property type="entry name" value="TYR_PHOSPHATASE_DUAL"/>
    <property type="match status" value="1"/>
</dbReference>
<comment type="caution">
    <text evidence="9">The sequence shown here is derived from an EMBL/GenBank/DDBJ whole genome shotgun (WGS) entry which is preliminary data.</text>
</comment>
<dbReference type="InterPro" id="IPR000340">
    <property type="entry name" value="Dual-sp_phosphatase_cat-dom"/>
</dbReference>
<dbReference type="EMBL" id="CASHTH010002280">
    <property type="protein sequence ID" value="CAI8027464.1"/>
    <property type="molecule type" value="Genomic_DNA"/>
</dbReference>
<name>A0AA35SD27_GEOBA</name>
<dbReference type="Gene3D" id="3.90.190.10">
    <property type="entry name" value="Protein tyrosine phosphatase superfamily"/>
    <property type="match status" value="1"/>
</dbReference>
<evidence type="ECO:0000256" key="5">
    <source>
        <dbReference type="SAM" id="MobiDB-lite"/>
    </source>
</evidence>
<accession>A0AA35SD27</accession>
<dbReference type="InterPro" id="IPR008343">
    <property type="entry name" value="MKP"/>
</dbReference>
<dbReference type="EC" id="3.1.3.48" evidence="2"/>
<evidence type="ECO:0000259" key="8">
    <source>
        <dbReference type="PROSITE" id="PS50206"/>
    </source>
</evidence>
<evidence type="ECO:0000256" key="4">
    <source>
        <dbReference type="ARBA" id="ARBA00022912"/>
    </source>
</evidence>
<reference evidence="9" key="1">
    <citation type="submission" date="2023-03" db="EMBL/GenBank/DDBJ databases">
        <authorList>
            <person name="Steffen K."/>
            <person name="Cardenas P."/>
        </authorList>
    </citation>
    <scope>NUCLEOTIDE SEQUENCE</scope>
</reference>
<dbReference type="GO" id="GO:0033550">
    <property type="term" value="F:MAP kinase tyrosine phosphatase activity"/>
    <property type="evidence" value="ECO:0007669"/>
    <property type="project" value="TreeGrafter"/>
</dbReference>
<feature type="domain" description="Tyrosine-protein phosphatase" evidence="6">
    <location>
        <begin position="178"/>
        <end position="316"/>
    </location>
</feature>